<reference evidence="1" key="2">
    <citation type="submission" date="2023-05" db="EMBL/GenBank/DDBJ databases">
        <authorList>
            <consortium name="Lawrence Berkeley National Laboratory"/>
            <person name="Steindorff A."/>
            <person name="Hensen N."/>
            <person name="Bonometti L."/>
            <person name="Westerberg I."/>
            <person name="Brannstrom I.O."/>
            <person name="Guillou S."/>
            <person name="Cros-Aarteil S."/>
            <person name="Calhoun S."/>
            <person name="Haridas S."/>
            <person name="Kuo A."/>
            <person name="Mondo S."/>
            <person name="Pangilinan J."/>
            <person name="Riley R."/>
            <person name="Labutti K."/>
            <person name="Andreopoulos B."/>
            <person name="Lipzen A."/>
            <person name="Chen C."/>
            <person name="Yanf M."/>
            <person name="Daum C."/>
            <person name="Ng V."/>
            <person name="Clum A."/>
            <person name="Ohm R."/>
            <person name="Martin F."/>
            <person name="Silar P."/>
            <person name="Natvig D."/>
            <person name="Lalanne C."/>
            <person name="Gautier V."/>
            <person name="Ament-Velasquez S.L."/>
            <person name="Kruys A."/>
            <person name="Hutchinson M.I."/>
            <person name="Powell A.J."/>
            <person name="Barry K."/>
            <person name="Miller A.N."/>
            <person name="Grigoriev I.V."/>
            <person name="Debuchy R."/>
            <person name="Gladieux P."/>
            <person name="Thoren M.H."/>
            <person name="Johannesson H."/>
        </authorList>
    </citation>
    <scope>NUCLEOTIDE SEQUENCE</scope>
    <source>
        <strain evidence="1">CBS 123565</strain>
    </source>
</reference>
<accession>A0AAN6ULT8</accession>
<dbReference type="AlphaFoldDB" id="A0AAN6ULT8"/>
<sequence>MLGRREVATPKPVRRLALLPAAGGLDIWTAEASQSADLSSFVVGSPETDGGGEPHTSRCILRRSGPEMYNAVPLRCSSALGDIVASSWSRGGALSSL</sequence>
<dbReference type="EMBL" id="MU853406">
    <property type="protein sequence ID" value="KAK4135408.1"/>
    <property type="molecule type" value="Genomic_DNA"/>
</dbReference>
<evidence type="ECO:0000313" key="1">
    <source>
        <dbReference type="EMBL" id="KAK4135408.1"/>
    </source>
</evidence>
<gene>
    <name evidence="1" type="ORF">BT67DRAFT_275361</name>
</gene>
<name>A0AAN6ULT8_9PEZI</name>
<organism evidence="1 2">
    <name type="scientific">Trichocladium antarcticum</name>
    <dbReference type="NCBI Taxonomy" id="1450529"/>
    <lineage>
        <taxon>Eukaryota</taxon>
        <taxon>Fungi</taxon>
        <taxon>Dikarya</taxon>
        <taxon>Ascomycota</taxon>
        <taxon>Pezizomycotina</taxon>
        <taxon>Sordariomycetes</taxon>
        <taxon>Sordariomycetidae</taxon>
        <taxon>Sordariales</taxon>
        <taxon>Chaetomiaceae</taxon>
        <taxon>Trichocladium</taxon>
    </lineage>
</organism>
<proteinExistence type="predicted"/>
<reference evidence="1" key="1">
    <citation type="journal article" date="2023" name="Mol. Phylogenet. Evol.">
        <title>Genome-scale phylogeny and comparative genomics of the fungal order Sordariales.</title>
        <authorList>
            <person name="Hensen N."/>
            <person name="Bonometti L."/>
            <person name="Westerberg I."/>
            <person name="Brannstrom I.O."/>
            <person name="Guillou S."/>
            <person name="Cros-Aarteil S."/>
            <person name="Calhoun S."/>
            <person name="Haridas S."/>
            <person name="Kuo A."/>
            <person name="Mondo S."/>
            <person name="Pangilinan J."/>
            <person name="Riley R."/>
            <person name="LaButti K."/>
            <person name="Andreopoulos B."/>
            <person name="Lipzen A."/>
            <person name="Chen C."/>
            <person name="Yan M."/>
            <person name="Daum C."/>
            <person name="Ng V."/>
            <person name="Clum A."/>
            <person name="Steindorff A."/>
            <person name="Ohm R.A."/>
            <person name="Martin F."/>
            <person name="Silar P."/>
            <person name="Natvig D.O."/>
            <person name="Lalanne C."/>
            <person name="Gautier V."/>
            <person name="Ament-Velasquez S.L."/>
            <person name="Kruys A."/>
            <person name="Hutchinson M.I."/>
            <person name="Powell A.J."/>
            <person name="Barry K."/>
            <person name="Miller A.N."/>
            <person name="Grigoriev I.V."/>
            <person name="Debuchy R."/>
            <person name="Gladieux P."/>
            <person name="Hiltunen Thoren M."/>
            <person name="Johannesson H."/>
        </authorList>
    </citation>
    <scope>NUCLEOTIDE SEQUENCE</scope>
    <source>
        <strain evidence="1">CBS 123565</strain>
    </source>
</reference>
<dbReference type="Proteomes" id="UP001304895">
    <property type="component" value="Unassembled WGS sequence"/>
</dbReference>
<evidence type="ECO:0000313" key="2">
    <source>
        <dbReference type="Proteomes" id="UP001304895"/>
    </source>
</evidence>
<protein>
    <submittedName>
        <fullName evidence="1">Uncharacterized protein</fullName>
    </submittedName>
</protein>
<keyword evidence="2" id="KW-1185">Reference proteome</keyword>
<comment type="caution">
    <text evidence="1">The sequence shown here is derived from an EMBL/GenBank/DDBJ whole genome shotgun (WGS) entry which is preliminary data.</text>
</comment>